<dbReference type="CDD" id="cd02440">
    <property type="entry name" value="AdoMet_MTases"/>
    <property type="match status" value="1"/>
</dbReference>
<keyword evidence="2" id="KW-0808">Transferase</keyword>
<organism evidence="2 3">
    <name type="scientific">Ramlibacter henchirensis</name>
    <dbReference type="NCBI Taxonomy" id="204072"/>
    <lineage>
        <taxon>Bacteria</taxon>
        <taxon>Pseudomonadati</taxon>
        <taxon>Pseudomonadota</taxon>
        <taxon>Betaproteobacteria</taxon>
        <taxon>Burkholderiales</taxon>
        <taxon>Comamonadaceae</taxon>
        <taxon>Ramlibacter</taxon>
    </lineage>
</organism>
<protein>
    <submittedName>
        <fullName evidence="2">Class I SAM-dependent methyltransferase</fullName>
    </submittedName>
</protein>
<dbReference type="GO" id="GO:0032259">
    <property type="term" value="P:methylation"/>
    <property type="evidence" value="ECO:0007669"/>
    <property type="project" value="UniProtKB-KW"/>
</dbReference>
<dbReference type="OrthoDB" id="9804312at2"/>
<dbReference type="AlphaFoldDB" id="A0A4Z0BW08"/>
<dbReference type="SUPFAM" id="SSF53335">
    <property type="entry name" value="S-adenosyl-L-methionine-dependent methyltransferases"/>
    <property type="match status" value="1"/>
</dbReference>
<evidence type="ECO:0000259" key="1">
    <source>
        <dbReference type="Pfam" id="PF08241"/>
    </source>
</evidence>
<dbReference type="InterPro" id="IPR013216">
    <property type="entry name" value="Methyltransf_11"/>
</dbReference>
<name>A0A4Z0BW08_9BURK</name>
<accession>A0A4Z0BW08</accession>
<dbReference type="Proteomes" id="UP000298180">
    <property type="component" value="Unassembled WGS sequence"/>
</dbReference>
<dbReference type="InterPro" id="IPR029063">
    <property type="entry name" value="SAM-dependent_MTases_sf"/>
</dbReference>
<evidence type="ECO:0000313" key="3">
    <source>
        <dbReference type="Proteomes" id="UP000298180"/>
    </source>
</evidence>
<feature type="domain" description="Methyltransferase type 11" evidence="1">
    <location>
        <begin position="45"/>
        <end position="147"/>
    </location>
</feature>
<proteinExistence type="predicted"/>
<keyword evidence="2" id="KW-0489">Methyltransferase</keyword>
<reference evidence="2 3" key="1">
    <citation type="submission" date="2019-03" db="EMBL/GenBank/DDBJ databases">
        <title>Ramlibacter henchirensis DSM 14656, whole genome shotgun sequence.</title>
        <authorList>
            <person name="Zhang X."/>
            <person name="Feng G."/>
            <person name="Zhu H."/>
        </authorList>
    </citation>
    <scope>NUCLEOTIDE SEQUENCE [LARGE SCALE GENOMIC DNA]</scope>
    <source>
        <strain evidence="2 3">DSM 14656</strain>
    </source>
</reference>
<dbReference type="Gene3D" id="3.40.50.150">
    <property type="entry name" value="Vaccinia Virus protein VP39"/>
    <property type="match status" value="1"/>
</dbReference>
<comment type="caution">
    <text evidence="2">The sequence shown here is derived from an EMBL/GenBank/DDBJ whole genome shotgun (WGS) entry which is preliminary data.</text>
</comment>
<keyword evidence="3" id="KW-1185">Reference proteome</keyword>
<gene>
    <name evidence="2" type="ORF">EZ313_14330</name>
</gene>
<evidence type="ECO:0000313" key="2">
    <source>
        <dbReference type="EMBL" id="TFZ02438.1"/>
    </source>
</evidence>
<dbReference type="RefSeq" id="WP_135263965.1">
    <property type="nucleotide sequence ID" value="NZ_SMLM01000002.1"/>
</dbReference>
<dbReference type="Pfam" id="PF08241">
    <property type="entry name" value="Methyltransf_11"/>
    <property type="match status" value="1"/>
</dbReference>
<sequence>MALDPRWEEIFRTRAWGKYPPEEFIRFMAGHFYRHPARHEVKVFEAGFGTGANLWYAAREGFTVFGLEGSQAGCELTGARLDAEVPGWRDHGAQLRVGDICKPLPWPDGSFDAVLDSDAATCNSHEEARSLYRELHRVARSGGRLYVRTPATGSWGEGTGTPHGRGQWECAQGPFAGTGVVRFASEQDIRELLADWKIEQLEEVTRTMDNRAHVVREWVVDAVKA</sequence>
<dbReference type="GO" id="GO:0008757">
    <property type="term" value="F:S-adenosylmethionine-dependent methyltransferase activity"/>
    <property type="evidence" value="ECO:0007669"/>
    <property type="project" value="InterPro"/>
</dbReference>
<dbReference type="EMBL" id="SMLM01000002">
    <property type="protein sequence ID" value="TFZ02438.1"/>
    <property type="molecule type" value="Genomic_DNA"/>
</dbReference>